<name>A0AAI8YLB6_9PEZI</name>
<feature type="region of interest" description="Disordered" evidence="1">
    <location>
        <begin position="1"/>
        <end position="78"/>
    </location>
</feature>
<accession>A0AAI8YLB6</accession>
<protein>
    <submittedName>
        <fullName evidence="2">Uu.00g140130.m01.CDS01</fullName>
    </submittedName>
</protein>
<keyword evidence="3" id="KW-1185">Reference proteome</keyword>
<dbReference type="EMBL" id="CAUWAG010000012">
    <property type="protein sequence ID" value="CAJ2508987.1"/>
    <property type="molecule type" value="Genomic_DNA"/>
</dbReference>
<proteinExistence type="predicted"/>
<dbReference type="AlphaFoldDB" id="A0AAI8YLB6"/>
<evidence type="ECO:0000313" key="2">
    <source>
        <dbReference type="EMBL" id="CAJ2508987.1"/>
    </source>
</evidence>
<feature type="compositionally biased region" description="Basic and acidic residues" evidence="1">
    <location>
        <begin position="64"/>
        <end position="78"/>
    </location>
</feature>
<dbReference type="Proteomes" id="UP001295740">
    <property type="component" value="Unassembled WGS sequence"/>
</dbReference>
<gene>
    <name evidence="2" type="ORF">KHLLAP_LOCUS9455</name>
</gene>
<sequence>MSDKNPSTTQEAEKPQAPNPTQADRSTEKQNAAAAERGSEEDATTTRPPGQPGPRKLQSHFKGMPKDWEKNRVPKKET</sequence>
<evidence type="ECO:0000256" key="1">
    <source>
        <dbReference type="SAM" id="MobiDB-lite"/>
    </source>
</evidence>
<evidence type="ECO:0000313" key="3">
    <source>
        <dbReference type="Proteomes" id="UP001295740"/>
    </source>
</evidence>
<comment type="caution">
    <text evidence="2">The sequence shown here is derived from an EMBL/GenBank/DDBJ whole genome shotgun (WGS) entry which is preliminary data.</text>
</comment>
<feature type="compositionally biased region" description="Polar residues" evidence="1">
    <location>
        <begin position="1"/>
        <end position="10"/>
    </location>
</feature>
<organism evidence="2 3">
    <name type="scientific">Anthostomella pinea</name>
    <dbReference type="NCBI Taxonomy" id="933095"/>
    <lineage>
        <taxon>Eukaryota</taxon>
        <taxon>Fungi</taxon>
        <taxon>Dikarya</taxon>
        <taxon>Ascomycota</taxon>
        <taxon>Pezizomycotina</taxon>
        <taxon>Sordariomycetes</taxon>
        <taxon>Xylariomycetidae</taxon>
        <taxon>Xylariales</taxon>
        <taxon>Xylariaceae</taxon>
        <taxon>Anthostomella</taxon>
    </lineage>
</organism>
<reference evidence="2" key="1">
    <citation type="submission" date="2023-10" db="EMBL/GenBank/DDBJ databases">
        <authorList>
            <person name="Hackl T."/>
        </authorList>
    </citation>
    <scope>NUCLEOTIDE SEQUENCE</scope>
</reference>